<gene>
    <name evidence="2" type="ORF">FRV6_16601</name>
</gene>
<feature type="domain" description="NB-ARC" evidence="1">
    <location>
        <begin position="328"/>
        <end position="501"/>
    </location>
</feature>
<evidence type="ECO:0000313" key="3">
    <source>
        <dbReference type="Proteomes" id="UP000219369"/>
    </source>
</evidence>
<dbReference type="Gene3D" id="3.40.50.300">
    <property type="entry name" value="P-loop containing nucleotide triphosphate hydrolases"/>
    <property type="match status" value="1"/>
</dbReference>
<dbReference type="VEuPathDB" id="FungiDB:FOC1_g10001428"/>
<accession>A0A2H3TV27</accession>
<dbReference type="Proteomes" id="UP000219369">
    <property type="component" value="Unassembled WGS sequence"/>
</dbReference>
<dbReference type="VEuPathDB" id="FungiDB:HZS61_011470"/>
<dbReference type="VEuPathDB" id="FungiDB:FOIG_04461"/>
<dbReference type="Gene3D" id="1.25.40.10">
    <property type="entry name" value="Tetratricopeptide repeat domain"/>
    <property type="match status" value="2"/>
</dbReference>
<dbReference type="SUPFAM" id="SSF48452">
    <property type="entry name" value="TPR-like"/>
    <property type="match status" value="1"/>
</dbReference>
<organism evidence="2 3">
    <name type="scientific">Fusarium oxysporum</name>
    <name type="common">Fusarium vascular wilt</name>
    <dbReference type="NCBI Taxonomy" id="5507"/>
    <lineage>
        <taxon>Eukaryota</taxon>
        <taxon>Fungi</taxon>
        <taxon>Dikarya</taxon>
        <taxon>Ascomycota</taxon>
        <taxon>Pezizomycotina</taxon>
        <taxon>Sordariomycetes</taxon>
        <taxon>Hypocreomycetidae</taxon>
        <taxon>Hypocreales</taxon>
        <taxon>Nectriaceae</taxon>
        <taxon>Fusarium</taxon>
        <taxon>Fusarium oxysporum species complex</taxon>
    </lineage>
</organism>
<evidence type="ECO:0000313" key="2">
    <source>
        <dbReference type="EMBL" id="SCO92473.1"/>
    </source>
</evidence>
<dbReference type="Gene3D" id="3.40.50.1820">
    <property type="entry name" value="alpha/beta hydrolase"/>
    <property type="match status" value="1"/>
</dbReference>
<dbReference type="Pfam" id="PF00931">
    <property type="entry name" value="NB-ARC"/>
    <property type="match status" value="1"/>
</dbReference>
<dbReference type="InterPro" id="IPR002182">
    <property type="entry name" value="NB-ARC"/>
</dbReference>
<sequence length="957" mass="108063">MQANNDHRYLGLRQVAPTSNATDSTLDIIAIHGLDTQSPRAWEYRNKPDDGGRVVNWLANADMLPAAIPEARIYTYDWNANYLRDSSVQTLLRHADTLLIHLLKGGGRERRPIIFVASCFGGLILAEAVNRATQLGGAYRDILLSIAGIVFLATPFRCSDAAKQAQWQVVVGGIMGEQAPSQLVDDLNGRDKELHKITQLFAENARHNSIQIPIYCFYETKKTEIPRKFLRPRLATRVSSLFKKSQNILVTEYSACFEGFERLGLDATHACMNKFCGPTDANFVLVRDVIRRFADEASSVVKSRQKRLMTRHFTVPLRRNKGFVGRQHILDELLKKLSPGMDEGDRQRIVIEGPDGVGKTQVALEVAYRVHDTNPDCSVFWIPAIDAVSFENAYRVVGRQLEIPGMNDEKADIKALVKTALSQENSGTWLLVIDNADDVQLLFSNPALCEHLPLSRNGSILFTTRNHEITERLNIRKMDVITIEEMNRAESIALLQNDLKKAQTCDAKSTTALLDFLAGLPLAITQASSYMAKTGITTTKYLSHCQSSDKTVIKLLGRNVEDRNRYQAIENPVATTWLISFEHISRDIPLAADYLKFMCFLAEKDIPLSLLPPADNEIDADEAMGTLEAYAFITQRDGSRSFDIHRLVRLAVRNWLMEKGEWAACIRTVIQRLAEAFSFPEHENRGVWMQYLPHAQTALESRKFPTDERGYTMLGKYLDVKQIYRKALDLTKEALGPEHPDTLTSMNNLANVLDHQDNYKEAEEVYRQTLDLAKEVLGREHPNTLANMYNLAEVLGDQGKYEEAEQMHRQTLDLASEVLGPQHPNTLTTMNNLAVMLRNQGKYEEAEQMHRQTLDLANEVLGPQHPNTLTSTNNLAIALSKQGSYEEAERMHRQTLDLRKKTLGPEHPSTLISINSLEEVLRSQNKCEEAEKIHQQTLELRGKSFYKIETSWSQPGP</sequence>
<dbReference type="GO" id="GO:0043531">
    <property type="term" value="F:ADP binding"/>
    <property type="evidence" value="ECO:0007669"/>
    <property type="project" value="InterPro"/>
</dbReference>
<evidence type="ECO:0000259" key="1">
    <source>
        <dbReference type="Pfam" id="PF00931"/>
    </source>
</evidence>
<dbReference type="PRINTS" id="PR00381">
    <property type="entry name" value="KINESINLIGHT"/>
</dbReference>
<dbReference type="SUPFAM" id="SSF53474">
    <property type="entry name" value="alpha/beta-Hydrolases"/>
    <property type="match status" value="1"/>
</dbReference>
<dbReference type="SUPFAM" id="SSF52540">
    <property type="entry name" value="P-loop containing nucleoside triphosphate hydrolases"/>
    <property type="match status" value="1"/>
</dbReference>
<dbReference type="VEuPathDB" id="FungiDB:FOC4_g10006086"/>
<dbReference type="PANTHER" id="PTHR46082">
    <property type="entry name" value="ATP/GTP-BINDING PROTEIN-RELATED"/>
    <property type="match status" value="1"/>
</dbReference>
<proteinExistence type="predicted"/>
<dbReference type="InterPro" id="IPR053137">
    <property type="entry name" value="NLR-like"/>
</dbReference>
<dbReference type="VEuPathDB" id="FungiDB:FOZG_11284"/>
<dbReference type="EMBL" id="FMJY01000011">
    <property type="protein sequence ID" value="SCO92473.1"/>
    <property type="molecule type" value="Genomic_DNA"/>
</dbReference>
<dbReference type="VEuPathDB" id="FungiDB:FOMG_10259"/>
<dbReference type="VEuPathDB" id="FungiDB:HZS61_016311"/>
<name>A0A2H3TV27_FUSOX</name>
<dbReference type="InterPro" id="IPR011990">
    <property type="entry name" value="TPR-like_helical_dom_sf"/>
</dbReference>
<dbReference type="AlphaFoldDB" id="A0A2H3TV27"/>
<dbReference type="PANTHER" id="PTHR46082:SF6">
    <property type="entry name" value="AAA+ ATPASE DOMAIN-CONTAINING PROTEIN-RELATED"/>
    <property type="match status" value="1"/>
</dbReference>
<dbReference type="VEuPathDB" id="FungiDB:FOXG_14990"/>
<dbReference type="OrthoDB" id="626167at2759"/>
<dbReference type="InterPro" id="IPR029058">
    <property type="entry name" value="AB_hydrolase_fold"/>
</dbReference>
<dbReference type="Pfam" id="PF13424">
    <property type="entry name" value="TPR_12"/>
    <property type="match status" value="3"/>
</dbReference>
<reference evidence="3" key="1">
    <citation type="submission" date="2016-09" db="EMBL/GenBank/DDBJ databases">
        <authorList>
            <person name="Guldener U."/>
        </authorList>
    </citation>
    <scope>NUCLEOTIDE SEQUENCE [LARGE SCALE GENOMIC DNA]</scope>
    <source>
        <strain evidence="3">V64-1</strain>
    </source>
</reference>
<dbReference type="InterPro" id="IPR019734">
    <property type="entry name" value="TPR_rpt"/>
</dbReference>
<protein>
    <recommendedName>
        <fullName evidence="1">NB-ARC domain-containing protein</fullName>
    </recommendedName>
</protein>
<dbReference type="SMART" id="SM00028">
    <property type="entry name" value="TPR"/>
    <property type="match status" value="5"/>
</dbReference>
<dbReference type="InterPro" id="IPR027417">
    <property type="entry name" value="P-loop_NTPase"/>
</dbReference>